<organism evidence="7 8">
    <name type="scientific">Thalassomonas haliotis</name>
    <dbReference type="NCBI Taxonomy" id="485448"/>
    <lineage>
        <taxon>Bacteria</taxon>
        <taxon>Pseudomonadati</taxon>
        <taxon>Pseudomonadota</taxon>
        <taxon>Gammaproteobacteria</taxon>
        <taxon>Alteromonadales</taxon>
        <taxon>Colwelliaceae</taxon>
        <taxon>Thalassomonas</taxon>
    </lineage>
</organism>
<dbReference type="Pfam" id="PF01925">
    <property type="entry name" value="TauE"/>
    <property type="match status" value="1"/>
</dbReference>
<evidence type="ECO:0000256" key="5">
    <source>
        <dbReference type="ARBA" id="ARBA00023136"/>
    </source>
</evidence>
<feature type="transmembrane region" description="Helical" evidence="6">
    <location>
        <begin position="51"/>
        <end position="72"/>
    </location>
</feature>
<sequence length="279" mass="29467">MNPEFILQLILLGCVVGFMAGLLGIGGGGIMVPVLTGVFLAQGVMIEQVVHLALGTSMASIIMTSLSSLLAHHKHRNINWLVVKGFSPGVVLGAFIMTFVAAKLSAIYLVAIFSVFMAYVAVQMFLNKKPKPSRIMPSSKGLLVAGSGIGGISSLVSIGGGSLTVPYLLWHNIDIKKAVATSAAIGLPISVAGSLGYLVNGYFLPLDKAQSGIEQPGLEFSLGFIYVPAVIVISACSFFTAPLGVKLVHRLPVALLRKIFALLLFSLSVKMFYTLWSSL</sequence>
<proteinExistence type="inferred from homology"/>
<dbReference type="RefSeq" id="WP_274050617.1">
    <property type="nucleotide sequence ID" value="NZ_CP059693.1"/>
</dbReference>
<feature type="transmembrane region" description="Helical" evidence="6">
    <location>
        <begin position="78"/>
        <end position="100"/>
    </location>
</feature>
<evidence type="ECO:0000256" key="2">
    <source>
        <dbReference type="ARBA" id="ARBA00009142"/>
    </source>
</evidence>
<dbReference type="EMBL" id="CP059693">
    <property type="protein sequence ID" value="WDE10575.1"/>
    <property type="molecule type" value="Genomic_DNA"/>
</dbReference>
<feature type="transmembrane region" description="Helical" evidence="6">
    <location>
        <begin position="6"/>
        <end position="39"/>
    </location>
</feature>
<comment type="similarity">
    <text evidence="2 6">Belongs to the 4-toluene sulfonate uptake permease (TSUP) (TC 2.A.102) family.</text>
</comment>
<reference evidence="7 8" key="1">
    <citation type="journal article" date="2022" name="Mar. Drugs">
        <title>Bioassay-Guided Fractionation Leads to the Detection of Cholic Acid Generated by the Rare Thalassomonas sp.</title>
        <authorList>
            <person name="Pheiffer F."/>
            <person name="Schneider Y.K."/>
            <person name="Hansen E.H."/>
            <person name="Andersen J.H."/>
            <person name="Isaksson J."/>
            <person name="Busche T."/>
            <person name="R C."/>
            <person name="Kalinowski J."/>
            <person name="Zyl L.V."/>
            <person name="Trindade M."/>
        </authorList>
    </citation>
    <scope>NUCLEOTIDE SEQUENCE [LARGE SCALE GENOMIC DNA]</scope>
    <source>
        <strain evidence="7 8">A5K-61T</strain>
    </source>
</reference>
<feature type="transmembrane region" description="Helical" evidence="6">
    <location>
        <begin position="182"/>
        <end position="203"/>
    </location>
</feature>
<dbReference type="InterPro" id="IPR002781">
    <property type="entry name" value="TM_pro_TauE-like"/>
</dbReference>
<dbReference type="PANTHER" id="PTHR43483:SF3">
    <property type="entry name" value="MEMBRANE TRANSPORTER PROTEIN HI_0806-RELATED"/>
    <property type="match status" value="1"/>
</dbReference>
<keyword evidence="3 6" id="KW-0812">Transmembrane</keyword>
<evidence type="ECO:0000256" key="3">
    <source>
        <dbReference type="ARBA" id="ARBA00022692"/>
    </source>
</evidence>
<evidence type="ECO:0000256" key="4">
    <source>
        <dbReference type="ARBA" id="ARBA00022989"/>
    </source>
</evidence>
<accession>A0ABY7VB93</accession>
<evidence type="ECO:0000256" key="6">
    <source>
        <dbReference type="RuleBase" id="RU363041"/>
    </source>
</evidence>
<feature type="transmembrane region" description="Helical" evidence="6">
    <location>
        <begin position="146"/>
        <end position="170"/>
    </location>
</feature>
<feature type="transmembrane region" description="Helical" evidence="6">
    <location>
        <begin position="107"/>
        <end position="126"/>
    </location>
</feature>
<keyword evidence="5 6" id="KW-0472">Membrane</keyword>
<keyword evidence="8" id="KW-1185">Reference proteome</keyword>
<protein>
    <recommendedName>
        <fullName evidence="6">Probable membrane transporter protein</fullName>
    </recommendedName>
</protein>
<comment type="subcellular location">
    <subcellularLocation>
        <location evidence="6">Cell membrane</location>
        <topology evidence="6">Multi-pass membrane protein</topology>
    </subcellularLocation>
    <subcellularLocation>
        <location evidence="1">Membrane</location>
        <topology evidence="1">Multi-pass membrane protein</topology>
    </subcellularLocation>
</comment>
<evidence type="ECO:0000256" key="1">
    <source>
        <dbReference type="ARBA" id="ARBA00004141"/>
    </source>
</evidence>
<keyword evidence="6" id="KW-1003">Cell membrane</keyword>
<feature type="transmembrane region" description="Helical" evidence="6">
    <location>
        <begin position="255"/>
        <end position="276"/>
    </location>
</feature>
<keyword evidence="4 6" id="KW-1133">Transmembrane helix</keyword>
<dbReference type="PANTHER" id="PTHR43483">
    <property type="entry name" value="MEMBRANE TRANSPORTER PROTEIN HI_0806-RELATED"/>
    <property type="match status" value="1"/>
</dbReference>
<name>A0ABY7VB93_9GAMM</name>
<dbReference type="Proteomes" id="UP001215231">
    <property type="component" value="Chromosome"/>
</dbReference>
<feature type="transmembrane region" description="Helical" evidence="6">
    <location>
        <begin position="223"/>
        <end position="243"/>
    </location>
</feature>
<evidence type="ECO:0000313" key="8">
    <source>
        <dbReference type="Proteomes" id="UP001215231"/>
    </source>
</evidence>
<gene>
    <name evidence="7" type="ORF">H3N35_20265</name>
</gene>
<evidence type="ECO:0000313" key="7">
    <source>
        <dbReference type="EMBL" id="WDE10575.1"/>
    </source>
</evidence>